<dbReference type="InterPro" id="IPR046611">
    <property type="entry name" value="DUF6670"/>
</dbReference>
<accession>A0A5Q0P418</accession>
<evidence type="ECO:0000313" key="1">
    <source>
        <dbReference type="EMBL" id="MQW92509.1"/>
    </source>
</evidence>
<dbReference type="Proteomes" id="UP000480556">
    <property type="component" value="Unassembled WGS sequence"/>
</dbReference>
<organism evidence="1 4">
    <name type="scientific">Acinetobacter wanghuae</name>
    <dbReference type="NCBI Taxonomy" id="2662362"/>
    <lineage>
        <taxon>Bacteria</taxon>
        <taxon>Pseudomonadati</taxon>
        <taxon>Pseudomonadota</taxon>
        <taxon>Gammaproteobacteria</taxon>
        <taxon>Moraxellales</taxon>
        <taxon>Moraxellaceae</taxon>
        <taxon>Acinetobacter</taxon>
    </lineage>
</organism>
<proteinExistence type="predicted"/>
<protein>
    <submittedName>
        <fullName evidence="1">Uncharacterized protein</fullName>
    </submittedName>
</protein>
<gene>
    <name evidence="2" type="ORF">GFH30_10985</name>
    <name evidence="1" type="ORF">GHJ48_08935</name>
</gene>
<evidence type="ECO:0000313" key="2">
    <source>
        <dbReference type="EMBL" id="QGA11859.1"/>
    </source>
</evidence>
<reference evidence="3 4" key="1">
    <citation type="submission" date="2019-10" db="EMBL/GenBank/DDBJ databases">
        <authorList>
            <person name="Dong K."/>
        </authorList>
    </citation>
    <scope>NUCLEOTIDE SEQUENCE [LARGE SCALE GENOMIC DNA]</scope>
    <source>
        <strain evidence="2">Dk386</strain>
        <strain evidence="3">dk386</strain>
        <strain evidence="1">Dk771</strain>
        <strain evidence="4">dk771</strain>
    </source>
</reference>
<evidence type="ECO:0000313" key="3">
    <source>
        <dbReference type="Proteomes" id="UP000327478"/>
    </source>
</evidence>
<dbReference type="Pfam" id="PF20375">
    <property type="entry name" value="DUF6670"/>
    <property type="match status" value="1"/>
</dbReference>
<keyword evidence="3" id="KW-1185">Reference proteome</keyword>
<dbReference type="AlphaFoldDB" id="A0A5Q0P418"/>
<dbReference type="Proteomes" id="UP000327478">
    <property type="component" value="Chromosome"/>
</dbReference>
<evidence type="ECO:0000313" key="4">
    <source>
        <dbReference type="Proteomes" id="UP000480556"/>
    </source>
</evidence>
<dbReference type="EMBL" id="CP045650">
    <property type="protein sequence ID" value="QGA11859.1"/>
    <property type="molecule type" value="Genomic_DNA"/>
</dbReference>
<dbReference type="RefSeq" id="WP_153372583.1">
    <property type="nucleotide sequence ID" value="NZ_CP045650.1"/>
</dbReference>
<name>A0A5Q0P418_9GAMM</name>
<sequence length="369" mass="43288">MRVLQFFLDRSKQLNQTPYAPQALAYQAPNKKYKIIHQALMIPNLPAPLHYLNFLSIIGQPNAPMLCNSSAIQTTALDTATVICSSSPHMHGHFNHYSIEKECQFQNDRFEFLDREKLQGSFPEFQLTRKDSELSFDLKIQTSTLISHFTHMRFSLAEHWSLLCECQGWIQYQDQRYMIESLASFEYARSFNFPYLPLAFFTYQVINLSRNRQILLAQIRDSYNAIIQSRIYLRDLNQQTSQMFEDRVYFKVHRVYPQVVTPNGQKMYLPREFAWSYQNDQDGMHIQIQAQSRGDFKFGVAAGYVGSFCYDITINNETEKGEGGYCEYIDCRALKFQENDKHENLINNFANIASITTKRREKSAFWFNK</sequence>
<dbReference type="EMBL" id="WITK01000013">
    <property type="protein sequence ID" value="MQW92509.1"/>
    <property type="molecule type" value="Genomic_DNA"/>
</dbReference>